<dbReference type="InterPro" id="IPR026588">
    <property type="entry name" value="Choice_anch_A"/>
</dbReference>
<dbReference type="Pfam" id="PF20597">
    <property type="entry name" value="pAdhesive_15"/>
    <property type="match status" value="1"/>
</dbReference>
<protein>
    <submittedName>
        <fullName evidence="8">Choice-of-anchor A family protein</fullName>
    </submittedName>
</protein>
<feature type="domain" description="Gram-positive cocci surface proteins LPxTG" evidence="7">
    <location>
        <begin position="1070"/>
        <end position="1106"/>
    </location>
</feature>
<sequence>MSRNRRLSLRRAVASAVAVLMAATGAIALDATLATPAHAAYPDTFNPFSMNGGFTVYAREDALLLNQETEGSIAVGGTATVQGSSGTYSIIHVAAGTGDYTLPTVDGDPTRFLVGSYDEASTGILAITSAGTTEPSLHGDLKMVERDGPWQPFARADWLRLNTDPANPDQTPLIDATSQQYPADASPPAGAVGGGSIYTSDTSGTAVADYVEANAEASYAAAADCLAGLPTGAGHPVGVAEDAGSRVVLEPLSPDQPNIVDYADIAGTALIQYSPGPTPGLANPLIIQVAAGTTEVTGARSDPAGRYSPYILWDLSAVTGPVSVTAAEGGRIDGSIYAPTADVTVTAAPLEGQVLGQNVTIAGGEVHSYLFAGQLSCTADSGSFAVRKSLDGIEPAELPAGTTFTLNYTATEPDNTVVTGTLELPADGSPVAAGAQFPLGTSIEFEEIAPESVPGFEWGTPTISPNPLIVGAGTAEIVVSNTATPVVESGTFSVSKTIEDVSGGAGGDPSQATVPVTWTAVYDGVDIGAGTLDVPFDGTPVAVGQDFPVGTEISLTEDLSGIDPPAGYEWSGVAWSPGQTFTIDENGAVVAVGLTNAISPVDERTITIVKSAEGEASDPAYGYTVTYNVDPPGTRSEPVDLPVGDHVTILDLETGSETLDLAEQVPTLNGEPTDASAWAEPVFIVDVDGVTTEYPSGGFDQIVEIPLGTEGDVVIEVANSLNEGTFALSKAFEGEAGENLPPGTEFSVEWTATTPLGGVSSGVVRLPADGTPVSPLDENGEPLTFPYGTVVTFTELEPPRLRHVAWGDATFDPAQLVIGAGGEPTVSSTLTNSAVVTTGTFQVAKDLVGIEASQLLVDSFTIEYTALVPGQGLLTGSFEIPADGTPAGPVDEAGDPLEFPVGTIVRLDEAAPDASALPPGNEWAGTTWNPGHFLIVGADETPLVEVTNTVEHLTRWAVTKVVDGDAASGLPAGTTFPLEWWWDHVAQPDVALEPGVPVYSPYFAVGSIIQGREGALPKIPGIEWGDPVWTVNGETLVPDADGIVTLPMELVRDQDLAELTLTNTGDARDLPATGGGGMSPLLPAGAIAVILAGLGIVLARRRVRIS</sequence>
<evidence type="ECO:0000313" key="9">
    <source>
        <dbReference type="Proteomes" id="UP001429745"/>
    </source>
</evidence>
<name>A0ABX1KH00_9MICO</name>
<reference evidence="8 9" key="1">
    <citation type="submission" date="2020-04" db="EMBL/GenBank/DDBJ databases">
        <title>CFH 90308 Microbacterium sp.</title>
        <authorList>
            <person name="Nie G."/>
            <person name="Ming H."/>
            <person name="Xia T."/>
        </authorList>
    </citation>
    <scope>NUCLEOTIDE SEQUENCE [LARGE SCALE GENOMIC DNA]</scope>
    <source>
        <strain evidence="8 9">CFH 90308</strain>
    </source>
</reference>
<evidence type="ECO:0000256" key="1">
    <source>
        <dbReference type="ARBA" id="ARBA00022512"/>
    </source>
</evidence>
<dbReference type="PROSITE" id="PS50847">
    <property type="entry name" value="GRAM_POS_ANCHORING"/>
    <property type="match status" value="1"/>
</dbReference>
<dbReference type="Pfam" id="PF19407">
    <property type="entry name" value="DUF5979"/>
    <property type="match status" value="4"/>
</dbReference>
<feature type="chain" id="PRO_5046010983" evidence="6">
    <location>
        <begin position="40"/>
        <end position="1106"/>
    </location>
</feature>
<dbReference type="InterPro" id="IPR046022">
    <property type="entry name" value="DUF5979"/>
</dbReference>
<keyword evidence="3 6" id="KW-0732">Signal</keyword>
<organism evidence="8 9">
    <name type="scientific">Microbacterium salsuginis</name>
    <dbReference type="NCBI Taxonomy" id="2722803"/>
    <lineage>
        <taxon>Bacteria</taxon>
        <taxon>Bacillati</taxon>
        <taxon>Actinomycetota</taxon>
        <taxon>Actinomycetes</taxon>
        <taxon>Micrococcales</taxon>
        <taxon>Microbacteriaceae</taxon>
        <taxon>Microbacterium</taxon>
    </lineage>
</organism>
<accession>A0ABX1KH00</accession>
<keyword evidence="9" id="KW-1185">Reference proteome</keyword>
<feature type="signal peptide" evidence="6">
    <location>
        <begin position="1"/>
        <end position="39"/>
    </location>
</feature>
<dbReference type="Proteomes" id="UP001429745">
    <property type="component" value="Unassembled WGS sequence"/>
</dbReference>
<keyword evidence="1" id="KW-0134">Cell wall</keyword>
<dbReference type="NCBIfam" id="TIGR01167">
    <property type="entry name" value="LPXTG_anchor"/>
    <property type="match status" value="1"/>
</dbReference>
<evidence type="ECO:0000259" key="7">
    <source>
        <dbReference type="PROSITE" id="PS50847"/>
    </source>
</evidence>
<dbReference type="EMBL" id="JABACI010000004">
    <property type="protein sequence ID" value="NLP84666.1"/>
    <property type="molecule type" value="Genomic_DNA"/>
</dbReference>
<keyword evidence="2" id="KW-0964">Secreted</keyword>
<gene>
    <name evidence="8" type="ORF">HF576_12470</name>
</gene>
<evidence type="ECO:0000256" key="6">
    <source>
        <dbReference type="SAM" id="SignalP"/>
    </source>
</evidence>
<dbReference type="InterPro" id="IPR019931">
    <property type="entry name" value="LPXTG_anchor"/>
</dbReference>
<evidence type="ECO:0000256" key="5">
    <source>
        <dbReference type="SAM" id="Phobius"/>
    </source>
</evidence>
<feature type="transmembrane region" description="Helical" evidence="5">
    <location>
        <begin position="1081"/>
        <end position="1099"/>
    </location>
</feature>
<dbReference type="RefSeq" id="WP_168913158.1">
    <property type="nucleotide sequence ID" value="NZ_JABACI010000004.1"/>
</dbReference>
<proteinExistence type="predicted"/>
<keyword evidence="5" id="KW-1133">Transmembrane helix</keyword>
<keyword evidence="4" id="KW-0572">Peptidoglycan-anchor</keyword>
<dbReference type="NCBIfam" id="TIGR04215">
    <property type="entry name" value="choice_anch_A"/>
    <property type="match status" value="1"/>
</dbReference>
<comment type="caution">
    <text evidence="8">The sequence shown here is derived from an EMBL/GenBank/DDBJ whole genome shotgun (WGS) entry which is preliminary data.</text>
</comment>
<evidence type="ECO:0000256" key="2">
    <source>
        <dbReference type="ARBA" id="ARBA00022525"/>
    </source>
</evidence>
<keyword evidence="5" id="KW-0472">Membrane</keyword>
<keyword evidence="5" id="KW-0812">Transmembrane</keyword>
<evidence type="ECO:0000256" key="3">
    <source>
        <dbReference type="ARBA" id="ARBA00022729"/>
    </source>
</evidence>
<evidence type="ECO:0000256" key="4">
    <source>
        <dbReference type="ARBA" id="ARBA00023088"/>
    </source>
</evidence>
<evidence type="ECO:0000313" key="8">
    <source>
        <dbReference type="EMBL" id="NLP84666.1"/>
    </source>
</evidence>